<name>A0A2K3NYM2_TRIPR</name>
<dbReference type="AlphaFoldDB" id="A0A2K3NYM2"/>
<accession>A0A2K3NYM2</accession>
<gene>
    <name evidence="1" type="ORF">L195_g004625</name>
</gene>
<evidence type="ECO:0000313" key="2">
    <source>
        <dbReference type="Proteomes" id="UP000236291"/>
    </source>
</evidence>
<reference evidence="1 2" key="2">
    <citation type="journal article" date="2017" name="Front. Plant Sci.">
        <title>Gene Classification and Mining of Molecular Markers Useful in Red Clover (Trifolium pratense) Breeding.</title>
        <authorList>
            <person name="Istvanek J."/>
            <person name="Dluhosova J."/>
            <person name="Dluhos P."/>
            <person name="Patkova L."/>
            <person name="Nedelnik J."/>
            <person name="Repkova J."/>
        </authorList>
    </citation>
    <scope>NUCLEOTIDE SEQUENCE [LARGE SCALE GENOMIC DNA]</scope>
    <source>
        <strain evidence="2">cv. Tatra</strain>
        <tissue evidence="1">Young leaves</tissue>
    </source>
</reference>
<reference evidence="1 2" key="1">
    <citation type="journal article" date="2014" name="Am. J. Bot.">
        <title>Genome assembly and annotation for red clover (Trifolium pratense; Fabaceae).</title>
        <authorList>
            <person name="Istvanek J."/>
            <person name="Jaros M."/>
            <person name="Krenek A."/>
            <person name="Repkova J."/>
        </authorList>
    </citation>
    <scope>NUCLEOTIDE SEQUENCE [LARGE SCALE GENOMIC DNA]</scope>
    <source>
        <strain evidence="2">cv. Tatra</strain>
        <tissue evidence="1">Young leaves</tissue>
    </source>
</reference>
<organism evidence="1 2">
    <name type="scientific">Trifolium pratense</name>
    <name type="common">Red clover</name>
    <dbReference type="NCBI Taxonomy" id="57577"/>
    <lineage>
        <taxon>Eukaryota</taxon>
        <taxon>Viridiplantae</taxon>
        <taxon>Streptophyta</taxon>
        <taxon>Embryophyta</taxon>
        <taxon>Tracheophyta</taxon>
        <taxon>Spermatophyta</taxon>
        <taxon>Magnoliopsida</taxon>
        <taxon>eudicotyledons</taxon>
        <taxon>Gunneridae</taxon>
        <taxon>Pentapetalae</taxon>
        <taxon>rosids</taxon>
        <taxon>fabids</taxon>
        <taxon>Fabales</taxon>
        <taxon>Fabaceae</taxon>
        <taxon>Papilionoideae</taxon>
        <taxon>50 kb inversion clade</taxon>
        <taxon>NPAAA clade</taxon>
        <taxon>Hologalegina</taxon>
        <taxon>IRL clade</taxon>
        <taxon>Trifolieae</taxon>
        <taxon>Trifolium</taxon>
    </lineage>
</organism>
<proteinExistence type="predicted"/>
<sequence>MKVHPKLRINVPRLPMATMIQRKFQFQGKDKAISSDTNKGSIRAKPRTSLGSVFSSVLGNKRYSFVKYPSKVKKNGKVKHDIAARALSTEFEPKPAVAALSQLFLLEQALENNQRGEGKHSRMEEQRLKFLLGFLEKKKGWNSFITAKWRASKNDLHGVVARFGQVRRKVGSWRLVRIPSKLVVIRLKLKMIRSSMKKKGKKVDEDNDRELCKKRILMGRKCRPLCSPSPGYLSYDTDKLLLPEIIS</sequence>
<comment type="caution">
    <text evidence="1">The sequence shown here is derived from an EMBL/GenBank/DDBJ whole genome shotgun (WGS) entry which is preliminary data.</text>
</comment>
<protein>
    <submittedName>
        <fullName evidence="1">Uncharacterized protein</fullName>
    </submittedName>
</protein>
<dbReference type="EMBL" id="ASHM01002302">
    <property type="protein sequence ID" value="PNY08113.1"/>
    <property type="molecule type" value="Genomic_DNA"/>
</dbReference>
<dbReference type="Proteomes" id="UP000236291">
    <property type="component" value="Unassembled WGS sequence"/>
</dbReference>
<evidence type="ECO:0000313" key="1">
    <source>
        <dbReference type="EMBL" id="PNY08113.1"/>
    </source>
</evidence>